<comment type="catalytic activity">
    <reaction evidence="15">
        <text>L-threonyl-[protein] + ATP = O-phospho-L-threonyl-[protein] + ADP + H(+)</text>
        <dbReference type="Rhea" id="RHEA:46608"/>
        <dbReference type="Rhea" id="RHEA-COMP:11060"/>
        <dbReference type="Rhea" id="RHEA-COMP:11605"/>
        <dbReference type="ChEBI" id="CHEBI:15378"/>
        <dbReference type="ChEBI" id="CHEBI:30013"/>
        <dbReference type="ChEBI" id="CHEBI:30616"/>
        <dbReference type="ChEBI" id="CHEBI:61977"/>
        <dbReference type="ChEBI" id="CHEBI:456216"/>
        <dbReference type="EC" id="2.7.11.1"/>
    </reaction>
</comment>
<dbReference type="InterPro" id="IPR011009">
    <property type="entry name" value="Kinase-like_dom_sf"/>
</dbReference>
<protein>
    <recommendedName>
        <fullName evidence="3">non-specific serine/threonine protein kinase</fullName>
        <ecNumber evidence="3">2.7.11.1</ecNumber>
    </recommendedName>
</protein>
<dbReference type="PROSITE" id="PS00107">
    <property type="entry name" value="PROTEIN_KINASE_ATP"/>
    <property type="match status" value="1"/>
</dbReference>
<proteinExistence type="inferred from homology"/>
<dbReference type="EC" id="2.7.11.1" evidence="3"/>
<feature type="compositionally biased region" description="Polar residues" evidence="19">
    <location>
        <begin position="452"/>
        <end position="465"/>
    </location>
</feature>
<evidence type="ECO:0000256" key="15">
    <source>
        <dbReference type="ARBA" id="ARBA00047899"/>
    </source>
</evidence>
<evidence type="ECO:0000256" key="9">
    <source>
        <dbReference type="ARBA" id="ARBA00022777"/>
    </source>
</evidence>
<keyword evidence="7" id="KW-0808">Transferase</keyword>
<comment type="similarity">
    <text evidence="2">Belongs to the protein kinase superfamily. Ser/Thr protein kinase family.</text>
</comment>
<evidence type="ECO:0000256" key="7">
    <source>
        <dbReference type="ARBA" id="ARBA00022679"/>
    </source>
</evidence>
<dbReference type="AlphaFoldDB" id="A0A7J7DJB8"/>
<evidence type="ECO:0000256" key="11">
    <source>
        <dbReference type="ARBA" id="ARBA00022840"/>
    </source>
</evidence>
<evidence type="ECO:0000256" key="17">
    <source>
        <dbReference type="PROSITE-ProRule" id="PRU10141"/>
    </source>
</evidence>
<evidence type="ECO:0000256" key="13">
    <source>
        <dbReference type="ARBA" id="ARBA00023139"/>
    </source>
</evidence>
<evidence type="ECO:0000313" key="22">
    <source>
        <dbReference type="Proteomes" id="UP000593562"/>
    </source>
</evidence>
<reference evidence="21 22" key="1">
    <citation type="journal article" date="2020" name="Nat. Commun.">
        <title>Genome of Tripterygium wilfordii and identification of cytochrome P450 involved in triptolide biosynthesis.</title>
        <authorList>
            <person name="Tu L."/>
            <person name="Su P."/>
            <person name="Zhang Z."/>
            <person name="Gao L."/>
            <person name="Wang J."/>
            <person name="Hu T."/>
            <person name="Zhou J."/>
            <person name="Zhang Y."/>
            <person name="Zhao Y."/>
            <person name="Liu Y."/>
            <person name="Song Y."/>
            <person name="Tong Y."/>
            <person name="Lu Y."/>
            <person name="Yang J."/>
            <person name="Xu C."/>
            <person name="Jia M."/>
            <person name="Peters R.J."/>
            <person name="Huang L."/>
            <person name="Gao W."/>
        </authorList>
    </citation>
    <scope>NUCLEOTIDE SEQUENCE [LARGE SCALE GENOMIC DNA]</scope>
    <source>
        <strain evidence="22">cv. XIE 37</strain>
        <tissue evidence="21">Leaf</tissue>
    </source>
</reference>
<dbReference type="OrthoDB" id="4062651at2759"/>
<dbReference type="PANTHER" id="PTHR47985">
    <property type="entry name" value="OS07G0668900 PROTEIN"/>
    <property type="match status" value="1"/>
</dbReference>
<feature type="domain" description="Protein kinase" evidence="20">
    <location>
        <begin position="86"/>
        <end position="363"/>
    </location>
</feature>
<keyword evidence="14" id="KW-0449">Lipoprotein</keyword>
<dbReference type="GO" id="GO:0005524">
    <property type="term" value="F:ATP binding"/>
    <property type="evidence" value="ECO:0007669"/>
    <property type="project" value="UniProtKB-UniRule"/>
</dbReference>
<dbReference type="Gene3D" id="1.10.510.10">
    <property type="entry name" value="Transferase(Phosphotransferase) domain 1"/>
    <property type="match status" value="1"/>
</dbReference>
<sequence>MGCFPCFDSREEEELNPVQDHDDAKQSQPTVSPHISRLSSGVERLRSRSNGGSKREIPGVRDGLPAGQIAAQTFTFRELAAATKNFRPECFLGEGGFGRVYKGRLESTGQVVAVKQLDRNGLQGNREFLVEVLMLSLLHHSNLVSLIGYCADGDQRLLVYEFMALGSLEDHLHDLPPDKEPLDWNTRMKIAAGAAKGLEYLHDKANPPVIYRDFKSSNILLDEGFQPKLSDFGLAKLGPVGDKSHVSTRVMGTYGYCAPEYAMTGQLTVKSDVYSFGVVFLELITGRKAIDSTKPHGEQNLVAWARPLFNDRRKFSKLADPRLEGHYPMRGLYQALAVASMCIQEQAATRPLIGDVVTALSYLANQSYDPNSHGYKGLGDRDEKRNRDERGGRILKNEEGRGSGRRWELEGSEKEDSPRETARMLNRDLDRERAVAEAKMWGENWREKRRQSAQGSFDGSNGSSR</sequence>
<feature type="compositionally biased region" description="Basic and acidic residues" evidence="19">
    <location>
        <begin position="378"/>
        <end position="428"/>
    </location>
</feature>
<evidence type="ECO:0000256" key="12">
    <source>
        <dbReference type="ARBA" id="ARBA00023136"/>
    </source>
</evidence>
<comment type="caution">
    <text evidence="21">The sequence shown here is derived from an EMBL/GenBank/DDBJ whole genome shotgun (WGS) entry which is preliminary data.</text>
</comment>
<evidence type="ECO:0000256" key="18">
    <source>
        <dbReference type="RuleBase" id="RU000304"/>
    </source>
</evidence>
<gene>
    <name evidence="21" type="ORF">HS088_TW06G00569</name>
</gene>
<keyword evidence="12" id="KW-0472">Membrane</keyword>
<name>A0A7J7DJB8_TRIWF</name>
<dbReference type="Proteomes" id="UP000593562">
    <property type="component" value="Unassembled WGS sequence"/>
</dbReference>
<evidence type="ECO:0000259" key="20">
    <source>
        <dbReference type="PROSITE" id="PS50011"/>
    </source>
</evidence>
<dbReference type="FunFam" id="1.10.510.10:FF:000032">
    <property type="entry name" value="Serine/threonine-protein kinase PBS1"/>
    <property type="match status" value="1"/>
</dbReference>
<keyword evidence="13" id="KW-0564">Palmitate</keyword>
<feature type="region of interest" description="Disordered" evidence="19">
    <location>
        <begin position="445"/>
        <end position="465"/>
    </location>
</feature>
<feature type="binding site" evidence="17">
    <location>
        <position position="115"/>
    </location>
    <ligand>
        <name>ATP</name>
        <dbReference type="ChEBI" id="CHEBI:30616"/>
    </ligand>
</feature>
<evidence type="ECO:0000313" key="21">
    <source>
        <dbReference type="EMBL" id="KAF5746398.1"/>
    </source>
</evidence>
<feature type="compositionally biased region" description="Polar residues" evidence="19">
    <location>
        <begin position="26"/>
        <end position="39"/>
    </location>
</feature>
<evidence type="ECO:0000256" key="2">
    <source>
        <dbReference type="ARBA" id="ARBA00008684"/>
    </source>
</evidence>
<evidence type="ECO:0000256" key="10">
    <source>
        <dbReference type="ARBA" id="ARBA00022821"/>
    </source>
</evidence>
<evidence type="ECO:0000256" key="8">
    <source>
        <dbReference type="ARBA" id="ARBA00022741"/>
    </source>
</evidence>
<dbReference type="InterPro" id="IPR000719">
    <property type="entry name" value="Prot_kinase_dom"/>
</dbReference>
<dbReference type="InterPro" id="IPR008271">
    <property type="entry name" value="Ser/Thr_kinase_AS"/>
</dbReference>
<dbReference type="PROSITE" id="PS00108">
    <property type="entry name" value="PROTEIN_KINASE_ST"/>
    <property type="match status" value="1"/>
</dbReference>
<feature type="region of interest" description="Disordered" evidence="19">
    <location>
        <begin position="12"/>
        <end position="62"/>
    </location>
</feature>
<dbReference type="GO" id="GO:0045087">
    <property type="term" value="P:innate immune response"/>
    <property type="evidence" value="ECO:0007669"/>
    <property type="project" value="UniProtKB-ARBA"/>
</dbReference>
<evidence type="ECO:0000256" key="6">
    <source>
        <dbReference type="ARBA" id="ARBA00022553"/>
    </source>
</evidence>
<dbReference type="GO" id="GO:0045088">
    <property type="term" value="P:regulation of innate immune response"/>
    <property type="evidence" value="ECO:0007669"/>
    <property type="project" value="UniProtKB-ARBA"/>
</dbReference>
<keyword evidence="22" id="KW-1185">Reference proteome</keyword>
<evidence type="ECO:0000256" key="3">
    <source>
        <dbReference type="ARBA" id="ARBA00012513"/>
    </source>
</evidence>
<keyword evidence="11 17" id="KW-0067">ATP-binding</keyword>
<dbReference type="FunFam" id="3.30.200.20:FF:000248">
    <property type="entry name" value="Serine/threonine-protein kinase PBS1"/>
    <property type="match status" value="1"/>
</dbReference>
<keyword evidence="8 17" id="KW-0547">Nucleotide-binding</keyword>
<dbReference type="PROSITE" id="PS50011">
    <property type="entry name" value="PROTEIN_KINASE_DOM"/>
    <property type="match status" value="1"/>
</dbReference>
<comment type="catalytic activity">
    <reaction evidence="16">
        <text>L-seryl-[protein] + ATP = O-phospho-L-seryl-[protein] + ADP + H(+)</text>
        <dbReference type="Rhea" id="RHEA:17989"/>
        <dbReference type="Rhea" id="RHEA-COMP:9863"/>
        <dbReference type="Rhea" id="RHEA-COMP:11604"/>
        <dbReference type="ChEBI" id="CHEBI:15378"/>
        <dbReference type="ChEBI" id="CHEBI:29999"/>
        <dbReference type="ChEBI" id="CHEBI:30616"/>
        <dbReference type="ChEBI" id="CHEBI:83421"/>
        <dbReference type="ChEBI" id="CHEBI:456216"/>
        <dbReference type="EC" id="2.7.11.1"/>
    </reaction>
</comment>
<keyword evidence="4" id="KW-1003">Cell membrane</keyword>
<dbReference type="CDD" id="cd14066">
    <property type="entry name" value="STKc_IRAK"/>
    <property type="match status" value="1"/>
</dbReference>
<dbReference type="GO" id="GO:0005886">
    <property type="term" value="C:plasma membrane"/>
    <property type="evidence" value="ECO:0007669"/>
    <property type="project" value="UniProtKB-SubCell"/>
</dbReference>
<evidence type="ECO:0000256" key="16">
    <source>
        <dbReference type="ARBA" id="ARBA00048679"/>
    </source>
</evidence>
<evidence type="ECO:0000256" key="5">
    <source>
        <dbReference type="ARBA" id="ARBA00022527"/>
    </source>
</evidence>
<dbReference type="InParanoid" id="A0A7J7DJB8"/>
<dbReference type="PANTHER" id="PTHR47985:SF44">
    <property type="entry name" value="SERINE_THREONINE-PROTEIN KINASE PBS1"/>
    <property type="match status" value="1"/>
</dbReference>
<dbReference type="InterPro" id="IPR017441">
    <property type="entry name" value="Protein_kinase_ATP_BS"/>
</dbReference>
<evidence type="ECO:0000256" key="14">
    <source>
        <dbReference type="ARBA" id="ARBA00023288"/>
    </source>
</evidence>
<comment type="subcellular location">
    <subcellularLocation>
        <location evidence="1">Cell membrane</location>
        <topology evidence="1">Lipid-anchor</topology>
    </subcellularLocation>
</comment>
<dbReference type="GO" id="GO:0004674">
    <property type="term" value="F:protein serine/threonine kinase activity"/>
    <property type="evidence" value="ECO:0007669"/>
    <property type="project" value="UniProtKB-KW"/>
</dbReference>
<evidence type="ECO:0000256" key="1">
    <source>
        <dbReference type="ARBA" id="ARBA00004193"/>
    </source>
</evidence>
<keyword evidence="10" id="KW-0611">Plant defense</keyword>
<evidence type="ECO:0000256" key="4">
    <source>
        <dbReference type="ARBA" id="ARBA00022475"/>
    </source>
</evidence>
<keyword evidence="5 18" id="KW-0723">Serine/threonine-protein kinase</keyword>
<dbReference type="GO" id="GO:0031349">
    <property type="term" value="P:positive regulation of defense response"/>
    <property type="evidence" value="ECO:0007669"/>
    <property type="project" value="UniProtKB-ARBA"/>
</dbReference>
<keyword evidence="6" id="KW-0597">Phosphoprotein</keyword>
<accession>A0A7J7DJB8</accession>
<keyword evidence="9 21" id="KW-0418">Kinase</keyword>
<evidence type="ECO:0000256" key="19">
    <source>
        <dbReference type="SAM" id="MobiDB-lite"/>
    </source>
</evidence>
<dbReference type="Pfam" id="PF00069">
    <property type="entry name" value="Pkinase"/>
    <property type="match status" value="1"/>
</dbReference>
<dbReference type="FunCoup" id="A0A7J7DJB8">
    <property type="interactions" value="2878"/>
</dbReference>
<dbReference type="EMBL" id="JAAARO010000006">
    <property type="protein sequence ID" value="KAF5746398.1"/>
    <property type="molecule type" value="Genomic_DNA"/>
</dbReference>
<dbReference type="SUPFAM" id="SSF56112">
    <property type="entry name" value="Protein kinase-like (PK-like)"/>
    <property type="match status" value="1"/>
</dbReference>
<dbReference type="Gene3D" id="3.30.200.20">
    <property type="entry name" value="Phosphorylase Kinase, domain 1"/>
    <property type="match status" value="1"/>
</dbReference>
<feature type="region of interest" description="Disordered" evidence="19">
    <location>
        <begin position="371"/>
        <end position="428"/>
    </location>
</feature>
<organism evidence="21 22">
    <name type="scientific">Tripterygium wilfordii</name>
    <name type="common">Thunder God vine</name>
    <dbReference type="NCBI Taxonomy" id="458696"/>
    <lineage>
        <taxon>Eukaryota</taxon>
        <taxon>Viridiplantae</taxon>
        <taxon>Streptophyta</taxon>
        <taxon>Embryophyta</taxon>
        <taxon>Tracheophyta</taxon>
        <taxon>Spermatophyta</taxon>
        <taxon>Magnoliopsida</taxon>
        <taxon>eudicotyledons</taxon>
        <taxon>Gunneridae</taxon>
        <taxon>Pentapetalae</taxon>
        <taxon>rosids</taxon>
        <taxon>fabids</taxon>
        <taxon>Celastrales</taxon>
        <taxon>Celastraceae</taxon>
        <taxon>Tripterygium</taxon>
    </lineage>
</organism>